<dbReference type="PANTHER" id="PTHR20854">
    <property type="entry name" value="INOSITOL MONOPHOSPHATASE"/>
    <property type="match status" value="1"/>
</dbReference>
<feature type="binding site" evidence="5">
    <location>
        <position position="201"/>
    </location>
    <ligand>
        <name>Mg(2+)</name>
        <dbReference type="ChEBI" id="CHEBI:18420"/>
        <label>1</label>
        <note>catalytic</note>
    </ligand>
</feature>
<evidence type="ECO:0000313" key="7">
    <source>
        <dbReference type="EMBL" id="MBW17679.1"/>
    </source>
</evidence>
<dbReference type="PRINTS" id="PR00377">
    <property type="entry name" value="IMPHPHTASES"/>
</dbReference>
<comment type="similarity">
    <text evidence="1 6">Belongs to the inositol monophosphatase superfamily.</text>
</comment>
<dbReference type="InterPro" id="IPR000760">
    <property type="entry name" value="Inositol_monophosphatase-like"/>
</dbReference>
<dbReference type="OrthoDB" id="10254945at2759"/>
<dbReference type="GO" id="GO:0006021">
    <property type="term" value="P:inositol biosynthetic process"/>
    <property type="evidence" value="ECO:0007669"/>
    <property type="project" value="UniProtKB-UniPathway"/>
</dbReference>
<dbReference type="InterPro" id="IPR020552">
    <property type="entry name" value="Inositol_monoPase_Li-sen"/>
</dbReference>
<dbReference type="Gene3D" id="3.30.540.10">
    <property type="entry name" value="Fructose-1,6-Bisphosphatase, subunit A, domain 1"/>
    <property type="match status" value="1"/>
</dbReference>
<proteinExistence type="inferred from homology"/>
<evidence type="ECO:0000256" key="5">
    <source>
        <dbReference type="PIRSR" id="PIRSR600760-2"/>
    </source>
</evidence>
<dbReference type="PRINTS" id="PR00378">
    <property type="entry name" value="LIIMPHPHTASE"/>
</dbReference>
<accession>A0A2H8TUR1</accession>
<name>A0A2H8TUR1_9HEMI</name>
<dbReference type="FunFam" id="3.30.540.10:FF:000004">
    <property type="entry name" value="Inositol-1-monophosphatase"/>
    <property type="match status" value="1"/>
</dbReference>
<evidence type="ECO:0000256" key="4">
    <source>
        <dbReference type="ARBA" id="ARBA00022842"/>
    </source>
</evidence>
<feature type="binding site" evidence="5">
    <location>
        <position position="88"/>
    </location>
    <ligand>
        <name>Mg(2+)</name>
        <dbReference type="ChEBI" id="CHEBI:18420"/>
        <label>1</label>
        <note>catalytic</note>
    </ligand>
</feature>
<reference evidence="7" key="1">
    <citation type="submission" date="2017-10" db="EMBL/GenBank/DDBJ databases">
        <title>Transcriptome Assembly of Sugarcane Aphid Adults.</title>
        <authorList>
            <person name="Scully E.D."/>
            <person name="Palmer N.A."/>
            <person name="Geib S.M."/>
            <person name="Sarath G."/>
            <person name="Sattler S.E."/>
        </authorList>
    </citation>
    <scope>NUCLEOTIDE SEQUENCE</scope>
    <source>
        <tissue evidence="7">Whole body</tissue>
    </source>
</reference>
<keyword evidence="4 5" id="KW-0460">Magnesium</keyword>
<comment type="catalytic activity">
    <reaction evidence="6">
        <text>a myo-inositol phosphate + H2O = myo-inositol + phosphate</text>
        <dbReference type="Rhea" id="RHEA:24056"/>
        <dbReference type="ChEBI" id="CHEBI:15377"/>
        <dbReference type="ChEBI" id="CHEBI:17268"/>
        <dbReference type="ChEBI" id="CHEBI:43474"/>
        <dbReference type="ChEBI" id="CHEBI:84139"/>
        <dbReference type="EC" id="3.1.3.25"/>
    </reaction>
</comment>
<feature type="binding site" evidence="5">
    <location>
        <position position="89"/>
    </location>
    <ligand>
        <name>Mg(2+)</name>
        <dbReference type="ChEBI" id="CHEBI:18420"/>
        <label>1</label>
        <note>catalytic</note>
    </ligand>
</feature>
<evidence type="ECO:0000256" key="6">
    <source>
        <dbReference type="RuleBase" id="RU364068"/>
    </source>
</evidence>
<evidence type="ECO:0000256" key="1">
    <source>
        <dbReference type="ARBA" id="ARBA00009759"/>
    </source>
</evidence>
<dbReference type="EC" id="3.1.3.25" evidence="6"/>
<dbReference type="GO" id="GO:0008934">
    <property type="term" value="F:inositol monophosphate 1-phosphatase activity"/>
    <property type="evidence" value="ECO:0007669"/>
    <property type="project" value="InterPro"/>
</dbReference>
<evidence type="ECO:0000256" key="2">
    <source>
        <dbReference type="ARBA" id="ARBA00022723"/>
    </source>
</evidence>
<dbReference type="UniPathway" id="UPA00823">
    <property type="reaction ID" value="UER00788"/>
</dbReference>
<dbReference type="GO" id="GO:0046872">
    <property type="term" value="F:metal ion binding"/>
    <property type="evidence" value="ECO:0007669"/>
    <property type="project" value="UniProtKB-KW"/>
</dbReference>
<sequence>MVDIHQYYSHALKIVLEAGEILLKGFKSPKEISTKKNEKDFVTQYDKLIEKTIIDNILQLYPDHKFIAEESAANIILTKEPTWIIDPIDGTTNFIQGFPFCCISLALAVENEIKIGIVFNPIINQLFTAQKGEGAYLNNEKIQVSCTEDLNKAMLVEGIFTKISLKNLRGSRVLGSAAISLCYLAMGAADICYVKYLKCWDVAAGILIIQEAGGIVLDSTGGEYKDIMNADILAACTRKLANNFLKLKNDNF</sequence>
<dbReference type="PANTHER" id="PTHR20854:SF25">
    <property type="entry name" value="INOSITOL-1-MONOPHOSPHATASE"/>
    <property type="match status" value="1"/>
</dbReference>
<comment type="cofactor">
    <cofactor evidence="5 6">
        <name>Mg(2+)</name>
        <dbReference type="ChEBI" id="CHEBI:18420"/>
    </cofactor>
</comment>
<keyword evidence="2 5" id="KW-0479">Metal-binding</keyword>
<dbReference type="Gene3D" id="3.40.190.80">
    <property type="match status" value="1"/>
</dbReference>
<dbReference type="GO" id="GO:0007165">
    <property type="term" value="P:signal transduction"/>
    <property type="evidence" value="ECO:0007669"/>
    <property type="project" value="TreeGrafter"/>
</dbReference>
<evidence type="ECO:0000256" key="3">
    <source>
        <dbReference type="ARBA" id="ARBA00022801"/>
    </source>
</evidence>
<dbReference type="EMBL" id="GFXV01005874">
    <property type="protein sequence ID" value="MBW17679.1"/>
    <property type="molecule type" value="Transcribed_RNA"/>
</dbReference>
<dbReference type="GO" id="GO:0046854">
    <property type="term" value="P:phosphatidylinositol phosphate biosynthetic process"/>
    <property type="evidence" value="ECO:0007669"/>
    <property type="project" value="InterPro"/>
</dbReference>
<feature type="binding site" evidence="5">
    <location>
        <position position="69"/>
    </location>
    <ligand>
        <name>Mg(2+)</name>
        <dbReference type="ChEBI" id="CHEBI:18420"/>
        <label>1</label>
        <note>catalytic</note>
    </ligand>
</feature>
<dbReference type="InterPro" id="IPR020550">
    <property type="entry name" value="Inositol_monophosphatase_CS"/>
</dbReference>
<comment type="pathway">
    <text evidence="6">Polyol metabolism; myo-inositol biosynthesis; myo-inositol from D-glucose 6-phosphate: step 2/2.</text>
</comment>
<dbReference type="InterPro" id="IPR033942">
    <property type="entry name" value="IMPase"/>
</dbReference>
<dbReference type="SUPFAM" id="SSF56655">
    <property type="entry name" value="Carbohydrate phosphatase"/>
    <property type="match status" value="1"/>
</dbReference>
<organism evidence="7">
    <name type="scientific">Melanaphis sacchari</name>
    <dbReference type="NCBI Taxonomy" id="742174"/>
    <lineage>
        <taxon>Eukaryota</taxon>
        <taxon>Metazoa</taxon>
        <taxon>Ecdysozoa</taxon>
        <taxon>Arthropoda</taxon>
        <taxon>Hexapoda</taxon>
        <taxon>Insecta</taxon>
        <taxon>Pterygota</taxon>
        <taxon>Neoptera</taxon>
        <taxon>Paraneoptera</taxon>
        <taxon>Hemiptera</taxon>
        <taxon>Sternorrhyncha</taxon>
        <taxon>Aphidomorpha</taxon>
        <taxon>Aphidoidea</taxon>
        <taxon>Aphididae</taxon>
        <taxon>Aphidini</taxon>
        <taxon>Melanaphis</taxon>
    </lineage>
</organism>
<gene>
    <name evidence="7" type="primary">IMPA2</name>
</gene>
<protein>
    <recommendedName>
        <fullName evidence="6">Inositol-1-monophosphatase</fullName>
        <ecNumber evidence="6">3.1.3.25</ecNumber>
    </recommendedName>
</protein>
<dbReference type="AlphaFoldDB" id="A0A2H8TUR1"/>
<dbReference type="PROSITE" id="PS00630">
    <property type="entry name" value="IMP_2"/>
    <property type="match status" value="1"/>
</dbReference>
<keyword evidence="3 6" id="KW-0378">Hydrolase</keyword>
<dbReference type="CDD" id="cd01639">
    <property type="entry name" value="IMPase"/>
    <property type="match status" value="1"/>
</dbReference>
<dbReference type="Pfam" id="PF00459">
    <property type="entry name" value="Inositol_P"/>
    <property type="match status" value="1"/>
</dbReference>
<feature type="binding site" evidence="5">
    <location>
        <position position="86"/>
    </location>
    <ligand>
        <name>Mg(2+)</name>
        <dbReference type="ChEBI" id="CHEBI:18420"/>
        <label>1</label>
        <note>catalytic</note>
    </ligand>
</feature>